<feature type="domain" description="4Fe-4S ferredoxin-type" evidence="5">
    <location>
        <begin position="379"/>
        <end position="408"/>
    </location>
</feature>
<dbReference type="InterPro" id="IPR017896">
    <property type="entry name" value="4Fe4S_Fe-S-bd"/>
</dbReference>
<dbReference type="SUPFAM" id="SSF51395">
    <property type="entry name" value="FMN-linked oxidoreductases"/>
    <property type="match status" value="1"/>
</dbReference>
<dbReference type="InterPro" id="IPR017900">
    <property type="entry name" value="4Fe4S_Fe_S_CS"/>
</dbReference>
<dbReference type="InterPro" id="IPR005720">
    <property type="entry name" value="Dihydroorotate_DH_cat"/>
</dbReference>
<protein>
    <recommendedName>
        <fullName evidence="4">Dihydrothymine dehydrogenase</fullName>
    </recommendedName>
    <alternativeName>
        <fullName evidence="3">Dihydrouracil dehydrogenase</fullName>
    </alternativeName>
</protein>
<organism evidence="6">
    <name type="scientific">anaerobic digester metagenome</name>
    <dbReference type="NCBI Taxonomy" id="1263854"/>
    <lineage>
        <taxon>unclassified sequences</taxon>
        <taxon>metagenomes</taxon>
        <taxon>ecological metagenomes</taxon>
    </lineage>
</organism>
<evidence type="ECO:0000256" key="3">
    <source>
        <dbReference type="ARBA" id="ARBA00030119"/>
    </source>
</evidence>
<accession>A0A485M3U8</accession>
<dbReference type="PROSITE" id="PS00198">
    <property type="entry name" value="4FE4S_FER_1"/>
    <property type="match status" value="2"/>
</dbReference>
<evidence type="ECO:0000256" key="1">
    <source>
        <dbReference type="ARBA" id="ARBA00010804"/>
    </source>
</evidence>
<dbReference type="SUPFAM" id="SSF54862">
    <property type="entry name" value="4Fe-4S ferredoxins"/>
    <property type="match status" value="1"/>
</dbReference>
<dbReference type="GO" id="GO:0050661">
    <property type="term" value="F:NADP binding"/>
    <property type="evidence" value="ECO:0007669"/>
    <property type="project" value="TreeGrafter"/>
</dbReference>
<dbReference type="EMBL" id="CAADRM010000106">
    <property type="protein sequence ID" value="VFU15566.1"/>
    <property type="molecule type" value="Genomic_DNA"/>
</dbReference>
<keyword evidence="2 6" id="KW-0560">Oxidoreductase</keyword>
<evidence type="ECO:0000256" key="4">
    <source>
        <dbReference type="ARBA" id="ARBA00032722"/>
    </source>
</evidence>
<name>A0A485M3U8_9ZZZZ</name>
<evidence type="ECO:0000313" key="6">
    <source>
        <dbReference type="EMBL" id="VFU15566.1"/>
    </source>
</evidence>
<dbReference type="GO" id="GO:0005737">
    <property type="term" value="C:cytoplasm"/>
    <property type="evidence" value="ECO:0007669"/>
    <property type="project" value="InterPro"/>
</dbReference>
<feature type="domain" description="4Fe-4S ferredoxin-type" evidence="5">
    <location>
        <begin position="347"/>
        <end position="376"/>
    </location>
</feature>
<dbReference type="PROSITE" id="PS51379">
    <property type="entry name" value="4FE4S_FER_2"/>
    <property type="match status" value="2"/>
</dbReference>
<dbReference type="GO" id="GO:0006212">
    <property type="term" value="P:uracil catabolic process"/>
    <property type="evidence" value="ECO:0007669"/>
    <property type="project" value="TreeGrafter"/>
</dbReference>
<sequence length="431" mass="47664">MADLTTKFLGVEVKNPVGVTSCDYGGVERLVRRVAEQGIGWIIAKTVHKIDGPHRWPRPFFYSLRHFGNDLKDSWVGTQMFHNMPYEKWLDEELPKCLKTAKEFDVLFIGSCSGIGADHETWIPFLKDMEERGVPMIELDTGGPHATFGAVDAHKNVGAPLALDPATAAKVTKACVEAVKIPIIFKTTPQCVNTAQVALAIREAGGQAISGNNAFYATWIDHEACTFYGVPASGGASMGRGWQMFSLAKILETTCTVPDMPFIGGGGCYTYDDLARHLMIGCDLVGMCSAIYSRGVGVLSKSITGLNDWMDRKGFKTIKDIPDLTKDYMYLRDWKREGPYMQEITPIVPEFDDEKCNRCGLCETICPYGAITLDKQAGTKPTFDRELCYGCGRCVGDCPTWAVKMIKHDTGEIIWDGRGVIKDWVTDKEGY</sequence>
<gene>
    <name evidence="6" type="primary">preA</name>
    <name evidence="6" type="ORF">SCFA_420035</name>
</gene>
<dbReference type="GO" id="GO:0002058">
    <property type="term" value="F:uracil binding"/>
    <property type="evidence" value="ECO:0007669"/>
    <property type="project" value="TreeGrafter"/>
</dbReference>
<dbReference type="Pfam" id="PF01180">
    <property type="entry name" value="DHO_dh"/>
    <property type="match status" value="1"/>
</dbReference>
<dbReference type="PANTHER" id="PTHR43073:SF2">
    <property type="entry name" value="DIHYDROPYRIMIDINE DEHYDROGENASE [NADP(+)]"/>
    <property type="match status" value="1"/>
</dbReference>
<evidence type="ECO:0000259" key="5">
    <source>
        <dbReference type="PROSITE" id="PS51379"/>
    </source>
</evidence>
<reference evidence="6" key="1">
    <citation type="submission" date="2019-03" db="EMBL/GenBank/DDBJ databases">
        <authorList>
            <person name="Hao L."/>
        </authorList>
    </citation>
    <scope>NUCLEOTIDE SEQUENCE</scope>
</reference>
<proteinExistence type="inferred from homology"/>
<dbReference type="GO" id="GO:0017113">
    <property type="term" value="F:dihydropyrimidine dehydrogenase (NADP+) activity"/>
    <property type="evidence" value="ECO:0007669"/>
    <property type="project" value="TreeGrafter"/>
</dbReference>
<dbReference type="InterPro" id="IPR013785">
    <property type="entry name" value="Aldolase_TIM"/>
</dbReference>
<dbReference type="AlphaFoldDB" id="A0A485M3U8"/>
<dbReference type="Gene3D" id="3.20.20.70">
    <property type="entry name" value="Aldolase class I"/>
    <property type="match status" value="1"/>
</dbReference>
<dbReference type="GO" id="GO:0006210">
    <property type="term" value="P:thymine catabolic process"/>
    <property type="evidence" value="ECO:0007669"/>
    <property type="project" value="TreeGrafter"/>
</dbReference>
<dbReference type="Pfam" id="PF12838">
    <property type="entry name" value="Fer4_7"/>
    <property type="match status" value="1"/>
</dbReference>
<dbReference type="PANTHER" id="PTHR43073">
    <property type="entry name" value="DIHYDROPYRIMIDINE DEHYDROGENASE [NADP(+)]"/>
    <property type="match status" value="1"/>
</dbReference>
<evidence type="ECO:0000256" key="2">
    <source>
        <dbReference type="ARBA" id="ARBA00023002"/>
    </source>
</evidence>
<comment type="similarity">
    <text evidence="1">Belongs to the dihydropyrimidine dehydrogenase family.</text>
</comment>
<dbReference type="Gene3D" id="3.30.70.20">
    <property type="match status" value="1"/>
</dbReference>